<dbReference type="GO" id="GO:0043190">
    <property type="term" value="C:ATP-binding cassette (ABC) transporter complex"/>
    <property type="evidence" value="ECO:0007669"/>
    <property type="project" value="InterPro"/>
</dbReference>
<dbReference type="OrthoDB" id="9776786at2"/>
<keyword evidence="2" id="KW-0732">Signal</keyword>
<dbReference type="AlphaFoldDB" id="I4B2S9"/>
<dbReference type="PANTHER" id="PTHR35841">
    <property type="entry name" value="PHOSPHONATES-BINDING PERIPLASMIC PROTEIN"/>
    <property type="match status" value="1"/>
</dbReference>
<dbReference type="STRING" id="869212.Turpa_0937"/>
<dbReference type="RefSeq" id="WP_014802104.1">
    <property type="nucleotide sequence ID" value="NC_018020.1"/>
</dbReference>
<comment type="similarity">
    <text evidence="1">Belongs to the phosphate/phosphite/phosphonate binding protein family.</text>
</comment>
<dbReference type="SUPFAM" id="SSF53850">
    <property type="entry name" value="Periplasmic binding protein-like II"/>
    <property type="match status" value="1"/>
</dbReference>
<evidence type="ECO:0000313" key="3">
    <source>
        <dbReference type="EMBL" id="AFM11586.1"/>
    </source>
</evidence>
<dbReference type="HOGENOM" id="CLU_051472_6_4_12"/>
<dbReference type="PANTHER" id="PTHR35841:SF1">
    <property type="entry name" value="PHOSPHONATES-BINDING PERIPLASMIC PROTEIN"/>
    <property type="match status" value="1"/>
</dbReference>
<sequence length="329" mass="36372">MRLSRVLRSPFLFCLLALCCRGEGHTDVSEIAAGKKDEVYGDLDLSARNDEPTTADSKAINFGVTPWGDPAKMRVAYQPLAAYLSDKLKSRVRLIIVQEYRELVTDLRRGIVQIASFSPGAYADALDERIDKDSDYVASAQLGGKNYYRGIILAREEFADLAALKNRSFAFVETGSSSGYKYPLALFLNKGIDPYRHFSKIYFLGSHPNVVEAVVGGKVDAGATWDGYIQENYPQNPPGVRVILKTDPIPYDAIVVSKRKRAPTAANLRKILVSLKADSLSKAGEKILNNQIGFPYSGYVVHSPRIYDIVRQTGRAVGNYRKPAEAPNE</sequence>
<protein>
    <submittedName>
        <fullName evidence="3">Phosphonate ABC transporter, periplasmic phosphonate-binding protein</fullName>
    </submittedName>
</protein>
<dbReference type="EMBL" id="CP002959">
    <property type="protein sequence ID" value="AFM11586.1"/>
    <property type="molecule type" value="Genomic_DNA"/>
</dbReference>
<gene>
    <name evidence="3" type="ordered locus">Turpa_0937</name>
</gene>
<name>I4B2S9_TURPD</name>
<evidence type="ECO:0000256" key="1">
    <source>
        <dbReference type="ARBA" id="ARBA00007162"/>
    </source>
</evidence>
<dbReference type="GO" id="GO:0055085">
    <property type="term" value="P:transmembrane transport"/>
    <property type="evidence" value="ECO:0007669"/>
    <property type="project" value="InterPro"/>
</dbReference>
<accession>I4B2S9</accession>
<dbReference type="Proteomes" id="UP000006048">
    <property type="component" value="Chromosome"/>
</dbReference>
<evidence type="ECO:0000256" key="2">
    <source>
        <dbReference type="ARBA" id="ARBA00022729"/>
    </source>
</evidence>
<organism evidence="3 4">
    <name type="scientific">Turneriella parva (strain ATCC BAA-1111 / DSM 21527 / NCTC 11395 / H)</name>
    <name type="common">Leptospira parva</name>
    <dbReference type="NCBI Taxonomy" id="869212"/>
    <lineage>
        <taxon>Bacteria</taxon>
        <taxon>Pseudomonadati</taxon>
        <taxon>Spirochaetota</taxon>
        <taxon>Spirochaetia</taxon>
        <taxon>Leptospirales</taxon>
        <taxon>Leptospiraceae</taxon>
        <taxon>Turneriella</taxon>
    </lineage>
</organism>
<dbReference type="Pfam" id="PF12974">
    <property type="entry name" value="Phosphonate-bd"/>
    <property type="match status" value="1"/>
</dbReference>
<dbReference type="InterPro" id="IPR005770">
    <property type="entry name" value="PhnD"/>
</dbReference>
<proteinExistence type="inferred from homology"/>
<keyword evidence="4" id="KW-1185">Reference proteome</keyword>
<evidence type="ECO:0000313" key="4">
    <source>
        <dbReference type="Proteomes" id="UP000006048"/>
    </source>
</evidence>
<dbReference type="NCBIfam" id="TIGR01098">
    <property type="entry name" value="3A0109s03R"/>
    <property type="match status" value="1"/>
</dbReference>
<dbReference type="KEGG" id="tpx:Turpa_0937"/>
<reference evidence="3 4" key="1">
    <citation type="submission" date="2012-06" db="EMBL/GenBank/DDBJ databases">
        <title>The complete chromosome of genome of Turneriella parva DSM 21527.</title>
        <authorList>
            <consortium name="US DOE Joint Genome Institute (JGI-PGF)"/>
            <person name="Lucas S."/>
            <person name="Han J."/>
            <person name="Lapidus A."/>
            <person name="Bruce D."/>
            <person name="Goodwin L."/>
            <person name="Pitluck S."/>
            <person name="Peters L."/>
            <person name="Kyrpides N."/>
            <person name="Mavromatis K."/>
            <person name="Ivanova N."/>
            <person name="Mikhailova N."/>
            <person name="Chertkov O."/>
            <person name="Detter J.C."/>
            <person name="Tapia R."/>
            <person name="Han C."/>
            <person name="Land M."/>
            <person name="Hauser L."/>
            <person name="Markowitz V."/>
            <person name="Cheng J.-F."/>
            <person name="Hugenholtz P."/>
            <person name="Woyke T."/>
            <person name="Wu D."/>
            <person name="Gronow S."/>
            <person name="Wellnitz S."/>
            <person name="Brambilla E."/>
            <person name="Klenk H.-P."/>
            <person name="Eisen J.A."/>
        </authorList>
    </citation>
    <scope>NUCLEOTIDE SEQUENCE [LARGE SCALE GENOMIC DNA]</scope>
    <source>
        <strain evidence="4">ATCC BAA-1111 / DSM 21527 / NCTC 11395 / H</strain>
    </source>
</reference>
<dbReference type="Gene3D" id="3.40.190.10">
    <property type="entry name" value="Periplasmic binding protein-like II"/>
    <property type="match status" value="2"/>
</dbReference>